<feature type="region of interest" description="Disordered" evidence="1">
    <location>
        <begin position="33"/>
        <end position="55"/>
    </location>
</feature>
<evidence type="ECO:0000313" key="3">
    <source>
        <dbReference type="Proteomes" id="UP001304300"/>
    </source>
</evidence>
<reference evidence="2 3" key="1">
    <citation type="submission" date="2023-10" db="EMBL/GenBank/DDBJ databases">
        <title>Rubellicoccus peritrichatus gen. nov., sp. nov., isolated from an algae of coral reef tank.</title>
        <authorList>
            <person name="Luo J."/>
        </authorList>
    </citation>
    <scope>NUCLEOTIDE SEQUENCE [LARGE SCALE GENOMIC DNA]</scope>
    <source>
        <strain evidence="2 3">CR14</strain>
    </source>
</reference>
<dbReference type="AlphaFoldDB" id="A0AAQ3LH08"/>
<dbReference type="EMBL" id="CP136920">
    <property type="protein sequence ID" value="WOO41989.1"/>
    <property type="molecule type" value="Genomic_DNA"/>
</dbReference>
<dbReference type="KEGG" id="puo:RZN69_02735"/>
<dbReference type="Proteomes" id="UP001304300">
    <property type="component" value="Chromosome"/>
</dbReference>
<proteinExistence type="predicted"/>
<evidence type="ECO:0000256" key="1">
    <source>
        <dbReference type="SAM" id="MobiDB-lite"/>
    </source>
</evidence>
<dbReference type="RefSeq" id="WP_317834473.1">
    <property type="nucleotide sequence ID" value="NZ_CP136920.1"/>
</dbReference>
<sequence length="702" mass="78740">MNRFAVIVLCIVSAALGAVVGRLFVSEENSKRPVFRPPATLPTPQTSKDGEPVEAPAGPSFDETMAMLQDEDRSSFLERLEVNLAVASLSENEIQRALDLLKPNAGTKSEDQREVLEQMRQLLIYWAELDPEAAMSYVEDLDEDSRRSLSTSVMAIWAKISPYEALAYAQSVSDEKDSASMIRAVGNVMSDDDPVGAIELIASLPRPSGSNHYSWSHSKAQIIKNWADMDRDAALAYTYGIENARERKQILQNLANMFVQDDPVLALTLAGDADDRWFNSSGNVISNWARYDEDAAWSYLLSLDEGKRKQRLVSRYYSQKGQDDPQAAIVEIQSTLSGRTRRDSLSNVVSNWVRNDFDQATAYLSSMSLKDRNEIMNRISYSLGDSDADPQVALAWIIENTGGNARTNAMRNIVDRVSQEDPGMALELLDSLPYGRSYTDAVRNLARNWSGQDPESAYAWLNTLPLGPERENAFRSFSREAAQLDADRAYVIASQMPEGRERREMLNQVAKAKAESDPRATASWVMSFPDEELRNSAMREVVSAWAESDPQAAVHFLQSSNDDNLQDNAYRQLAARWGRNDPESAANWVLTLPEDKIEKAVGGVTSSWLDHDMFAASEWVSNLPKGNARQKAVESLVDKVYRIEPDAAFDWALEIEDENRRKNMTRRISYEWKKRDVNAARQLVTASTLPEGEKEELLKSLE</sequence>
<accession>A0AAQ3LH08</accession>
<organism evidence="2 3">
    <name type="scientific">Rubellicoccus peritrichatus</name>
    <dbReference type="NCBI Taxonomy" id="3080537"/>
    <lineage>
        <taxon>Bacteria</taxon>
        <taxon>Pseudomonadati</taxon>
        <taxon>Verrucomicrobiota</taxon>
        <taxon>Opitutia</taxon>
        <taxon>Puniceicoccales</taxon>
        <taxon>Cerasicoccaceae</taxon>
        <taxon>Rubellicoccus</taxon>
    </lineage>
</organism>
<keyword evidence="3" id="KW-1185">Reference proteome</keyword>
<gene>
    <name evidence="2" type="ORF">RZN69_02735</name>
</gene>
<protein>
    <submittedName>
        <fullName evidence="2">Uncharacterized protein</fullName>
    </submittedName>
</protein>
<evidence type="ECO:0000313" key="2">
    <source>
        <dbReference type="EMBL" id="WOO41989.1"/>
    </source>
</evidence>
<name>A0AAQ3LH08_9BACT</name>